<keyword evidence="3" id="KW-1185">Reference proteome</keyword>
<gene>
    <name evidence="2" type="ORF">HUW48_06375</name>
</gene>
<reference evidence="2 3" key="2">
    <citation type="submission" date="2020-08" db="EMBL/GenBank/DDBJ databases">
        <title>Adhaeribacter dokdonensis sp. nov., isolated from the rhizosphere of Elymus tsukushiensis, a plant native to the Dokdo Islands, Republic of Korea.</title>
        <authorList>
            <person name="Ghim S.Y."/>
        </authorList>
    </citation>
    <scope>NUCLEOTIDE SEQUENCE [LARGE SCALE GENOMIC DNA]</scope>
    <source>
        <strain evidence="2 3">KUDC8001</strain>
    </source>
</reference>
<evidence type="ECO:0000259" key="1">
    <source>
        <dbReference type="Pfam" id="PF01844"/>
    </source>
</evidence>
<dbReference type="Pfam" id="PF01844">
    <property type="entry name" value="HNH"/>
    <property type="match status" value="1"/>
</dbReference>
<dbReference type="Gene3D" id="1.10.30.50">
    <property type="match status" value="1"/>
</dbReference>
<dbReference type="GO" id="GO:0008270">
    <property type="term" value="F:zinc ion binding"/>
    <property type="evidence" value="ECO:0007669"/>
    <property type="project" value="InterPro"/>
</dbReference>
<dbReference type="EMBL" id="CP055153">
    <property type="protein sequence ID" value="QMU27695.1"/>
    <property type="molecule type" value="Genomic_DNA"/>
</dbReference>
<dbReference type="AlphaFoldDB" id="A0A7L7L523"/>
<evidence type="ECO:0000313" key="3">
    <source>
        <dbReference type="Proteomes" id="UP000514509"/>
    </source>
</evidence>
<keyword evidence="2" id="KW-0378">Hydrolase</keyword>
<dbReference type="GO" id="GO:0003676">
    <property type="term" value="F:nucleic acid binding"/>
    <property type="evidence" value="ECO:0007669"/>
    <property type="project" value="InterPro"/>
</dbReference>
<feature type="domain" description="HNH" evidence="1">
    <location>
        <begin position="42"/>
        <end position="92"/>
    </location>
</feature>
<dbReference type="Proteomes" id="UP000514509">
    <property type="component" value="Chromosome"/>
</dbReference>
<dbReference type="InterPro" id="IPR002711">
    <property type="entry name" value="HNH"/>
</dbReference>
<sequence length="220" mass="25923">MNNDLEQCLKWKKVHKAPSKQPLTGTYSEWKEQIASECFHQCVYCSIHEAQFGGINNYHIEHYKPQSKFRHLENDICNLFLACPICNKFKSDDWPCDSDDLNKVCYPDPSKTNYNSIFEANSDFRLVGKFTASRYLITRLFLNRPQLIFERRESVLRYKCSKLIENISSLIQILSDDSDNLSFILDVLRKIDLVKTNILKLDNQRRTIRPYSLLDIRKTK</sequence>
<protein>
    <submittedName>
        <fullName evidence="2">HNH endonuclease</fullName>
    </submittedName>
</protein>
<dbReference type="RefSeq" id="WP_182414889.1">
    <property type="nucleotide sequence ID" value="NZ_CP055153.1"/>
</dbReference>
<dbReference type="KEGG" id="add:HUW48_06375"/>
<evidence type="ECO:0000313" key="2">
    <source>
        <dbReference type="EMBL" id="QMU27695.1"/>
    </source>
</evidence>
<keyword evidence="2" id="KW-0540">Nuclease</keyword>
<dbReference type="GO" id="GO:0004519">
    <property type="term" value="F:endonuclease activity"/>
    <property type="evidence" value="ECO:0007669"/>
    <property type="project" value="UniProtKB-KW"/>
</dbReference>
<proteinExistence type="predicted"/>
<organism evidence="2 3">
    <name type="scientific">Adhaeribacter radiodurans</name>
    <dbReference type="NCBI Taxonomy" id="2745197"/>
    <lineage>
        <taxon>Bacteria</taxon>
        <taxon>Pseudomonadati</taxon>
        <taxon>Bacteroidota</taxon>
        <taxon>Cytophagia</taxon>
        <taxon>Cytophagales</taxon>
        <taxon>Hymenobacteraceae</taxon>
        <taxon>Adhaeribacter</taxon>
    </lineage>
</organism>
<reference evidence="2 3" key="1">
    <citation type="submission" date="2020-06" db="EMBL/GenBank/DDBJ databases">
        <authorList>
            <person name="Hwang Y.J."/>
        </authorList>
    </citation>
    <scope>NUCLEOTIDE SEQUENCE [LARGE SCALE GENOMIC DNA]</scope>
    <source>
        <strain evidence="2 3">KUDC8001</strain>
    </source>
</reference>
<accession>A0A7L7L523</accession>
<name>A0A7L7L523_9BACT</name>
<keyword evidence="2" id="KW-0255">Endonuclease</keyword>